<name>A0ABQ2LBK1_9PROT</name>
<feature type="transmembrane region" description="Helical" evidence="6">
    <location>
        <begin position="61"/>
        <end position="80"/>
    </location>
</feature>
<accession>A0ABQ2LBK1</accession>
<evidence type="ECO:0000256" key="4">
    <source>
        <dbReference type="ARBA" id="ARBA00022989"/>
    </source>
</evidence>
<dbReference type="InterPro" id="IPR050833">
    <property type="entry name" value="Poly_Biosynth_Transport"/>
</dbReference>
<keyword evidence="8" id="KW-1185">Reference proteome</keyword>
<dbReference type="RefSeq" id="WP_150005796.1">
    <property type="nucleotide sequence ID" value="NZ_BMOV01000003.1"/>
</dbReference>
<feature type="transmembrane region" description="Helical" evidence="6">
    <location>
        <begin position="197"/>
        <end position="219"/>
    </location>
</feature>
<feature type="transmembrane region" description="Helical" evidence="6">
    <location>
        <begin position="239"/>
        <end position="259"/>
    </location>
</feature>
<keyword evidence="5 6" id="KW-0472">Membrane</keyword>
<evidence type="ECO:0000256" key="6">
    <source>
        <dbReference type="SAM" id="Phobius"/>
    </source>
</evidence>
<feature type="transmembrane region" description="Helical" evidence="6">
    <location>
        <begin position="354"/>
        <end position="378"/>
    </location>
</feature>
<comment type="subcellular location">
    <subcellularLocation>
        <location evidence="1">Cell membrane</location>
        <topology evidence="1">Multi-pass membrane protein</topology>
    </subcellularLocation>
</comment>
<sequence length="448" mass="47518">MARENRFAGLKGWVARQSDEHLSEVLSGAAITFGVKIAGVGLMFLFNVLVARLLGVADTGLFFLALTVLQVGATMALWGLDSATLRYVAGFAANGRWNDVRAVLSRAVILALSVSVLLAVLVFFSAPFLAIRIFHEPALEASLRIVAIALPILAILPIFVEGLKGLKKIFASQILQGVILPVFALLGLYLFAGDYGASGAVMAYGLSALMALFLGWGFWHWQLSRRGKGEDTHFTYSQLLRSAGPLGGISVLHLLMQWVPLLALGAFGTSAEVGLFGVAIRTATLTSLLLVAVNSIAAPKFAALWAKGDHDALQTLAVKSTALITLLAAPILLCFILFPSFVLGLFGADFKDGATALSILAVGQFVNAATGSVGFLLIMTGHERQLWKSVALAAFSALLMSGLIMGGAGLTMAALAVAVPLALQNILSSFYTMRYLRIVPCNYSLLFR</sequence>
<feature type="transmembrane region" description="Helical" evidence="6">
    <location>
        <begin position="25"/>
        <end position="49"/>
    </location>
</feature>
<evidence type="ECO:0000256" key="3">
    <source>
        <dbReference type="ARBA" id="ARBA00022692"/>
    </source>
</evidence>
<feature type="transmembrane region" description="Helical" evidence="6">
    <location>
        <begin position="279"/>
        <end position="302"/>
    </location>
</feature>
<proteinExistence type="predicted"/>
<dbReference type="Pfam" id="PF01943">
    <property type="entry name" value="Polysacc_synt"/>
    <property type="match status" value="1"/>
</dbReference>
<evidence type="ECO:0000256" key="2">
    <source>
        <dbReference type="ARBA" id="ARBA00022475"/>
    </source>
</evidence>
<comment type="caution">
    <text evidence="7">The sequence shown here is derived from an EMBL/GenBank/DDBJ whole genome shotgun (WGS) entry which is preliminary data.</text>
</comment>
<feature type="transmembrane region" description="Helical" evidence="6">
    <location>
        <begin position="169"/>
        <end position="191"/>
    </location>
</feature>
<dbReference type="EMBL" id="BMOV01000003">
    <property type="protein sequence ID" value="GGO09322.1"/>
    <property type="molecule type" value="Genomic_DNA"/>
</dbReference>
<reference evidence="8" key="1">
    <citation type="journal article" date="2019" name="Int. J. Syst. Evol. Microbiol.">
        <title>The Global Catalogue of Microorganisms (GCM) 10K type strain sequencing project: providing services to taxonomists for standard genome sequencing and annotation.</title>
        <authorList>
            <consortium name="The Broad Institute Genomics Platform"/>
            <consortium name="The Broad Institute Genome Sequencing Center for Infectious Disease"/>
            <person name="Wu L."/>
            <person name="Ma J."/>
        </authorList>
    </citation>
    <scope>NUCLEOTIDE SEQUENCE [LARGE SCALE GENOMIC DNA]</scope>
    <source>
        <strain evidence="8">JCM 17843</strain>
    </source>
</reference>
<keyword evidence="2" id="KW-1003">Cell membrane</keyword>
<dbReference type="PANTHER" id="PTHR30250:SF27">
    <property type="entry name" value="POLYSACCHARIDE BIOSYNTHESIS PROTEIN"/>
    <property type="match status" value="1"/>
</dbReference>
<evidence type="ECO:0000313" key="7">
    <source>
        <dbReference type="EMBL" id="GGO09322.1"/>
    </source>
</evidence>
<organism evidence="7 8">
    <name type="scientific">Iodidimonas muriae</name>
    <dbReference type="NCBI Taxonomy" id="261467"/>
    <lineage>
        <taxon>Bacteria</taxon>
        <taxon>Pseudomonadati</taxon>
        <taxon>Pseudomonadota</taxon>
        <taxon>Alphaproteobacteria</taxon>
        <taxon>Iodidimonadales</taxon>
        <taxon>Iodidimonadaceae</taxon>
        <taxon>Iodidimonas</taxon>
    </lineage>
</organism>
<dbReference type="InterPro" id="IPR002797">
    <property type="entry name" value="Polysacc_synth"/>
</dbReference>
<protein>
    <submittedName>
        <fullName evidence="7">Polysaccharide biosynthesis related protein</fullName>
    </submittedName>
</protein>
<evidence type="ECO:0000313" key="8">
    <source>
        <dbReference type="Proteomes" id="UP000602381"/>
    </source>
</evidence>
<keyword evidence="4 6" id="KW-1133">Transmembrane helix</keyword>
<feature type="transmembrane region" description="Helical" evidence="6">
    <location>
        <begin position="390"/>
        <end position="423"/>
    </location>
</feature>
<gene>
    <name evidence="7" type="ORF">GCM10007972_10740</name>
</gene>
<feature type="transmembrane region" description="Helical" evidence="6">
    <location>
        <begin position="107"/>
        <end position="135"/>
    </location>
</feature>
<feature type="transmembrane region" description="Helical" evidence="6">
    <location>
        <begin position="323"/>
        <end position="348"/>
    </location>
</feature>
<dbReference type="PANTHER" id="PTHR30250">
    <property type="entry name" value="PST FAMILY PREDICTED COLANIC ACID TRANSPORTER"/>
    <property type="match status" value="1"/>
</dbReference>
<dbReference type="Proteomes" id="UP000602381">
    <property type="component" value="Unassembled WGS sequence"/>
</dbReference>
<evidence type="ECO:0000256" key="1">
    <source>
        <dbReference type="ARBA" id="ARBA00004651"/>
    </source>
</evidence>
<feature type="transmembrane region" description="Helical" evidence="6">
    <location>
        <begin position="141"/>
        <end position="160"/>
    </location>
</feature>
<evidence type="ECO:0000256" key="5">
    <source>
        <dbReference type="ARBA" id="ARBA00023136"/>
    </source>
</evidence>
<keyword evidence="3 6" id="KW-0812">Transmembrane</keyword>